<dbReference type="SUPFAM" id="SSF53697">
    <property type="entry name" value="SIS domain"/>
    <property type="match status" value="1"/>
</dbReference>
<dbReference type="InterPro" id="IPR046348">
    <property type="entry name" value="SIS_dom_sf"/>
</dbReference>
<evidence type="ECO:0000313" key="4">
    <source>
        <dbReference type="EMBL" id="GLS20928.1"/>
    </source>
</evidence>
<evidence type="ECO:0000259" key="3">
    <source>
        <dbReference type="PROSITE" id="PS51464"/>
    </source>
</evidence>
<evidence type="ECO:0000256" key="2">
    <source>
        <dbReference type="ARBA" id="ARBA00023277"/>
    </source>
</evidence>
<accession>A0ABQ6CKR5</accession>
<proteinExistence type="predicted"/>
<keyword evidence="2" id="KW-0119">Carbohydrate metabolism</keyword>
<dbReference type="Gene3D" id="1.10.8.1080">
    <property type="match status" value="1"/>
</dbReference>
<dbReference type="InterPro" id="IPR001347">
    <property type="entry name" value="SIS_dom"/>
</dbReference>
<dbReference type="NCBIfam" id="NF009222">
    <property type="entry name" value="PRK12570.1"/>
    <property type="match status" value="1"/>
</dbReference>
<dbReference type="InterPro" id="IPR040190">
    <property type="entry name" value="MURQ/GCKR"/>
</dbReference>
<dbReference type="EMBL" id="BSPC01000037">
    <property type="protein sequence ID" value="GLS20928.1"/>
    <property type="molecule type" value="Genomic_DNA"/>
</dbReference>
<sequence>MSGPRTEEASDLYRDIDTLSGVDVLSLIAATQREAIDAVANAVPELAGAAEAIASGMRRGGRLVYAGAGSSGLLAQVDALELPGTYGIDPEQIVVLLAGGREAMFDIPSKAEDDGDMAAQEVAALGLTSADCLVGISASGSTPYVVSALRCARHAGALTVGIASNPETPLLQNADHPVLLATPPEVIAGSTRMNAGTAQKCALNMLSTLIAIRLGHTFRGLMVNMQADNEKLRRRAVAVVAGAADVDAAAAREALKRAHGSVKPAILLAAGAKSLEKAEAFLKSRGGDVRDALAALAADDSKADPTAVTNHRRT</sequence>
<evidence type="ECO:0000313" key="5">
    <source>
        <dbReference type="Proteomes" id="UP001156882"/>
    </source>
</evidence>
<dbReference type="RefSeq" id="WP_284314005.1">
    <property type="nucleotide sequence ID" value="NZ_BSPC01000037.1"/>
</dbReference>
<comment type="caution">
    <text evidence="4">The sequence shown here is derived from an EMBL/GenBank/DDBJ whole genome shotgun (WGS) entry which is preliminary data.</text>
</comment>
<keyword evidence="1" id="KW-0456">Lyase</keyword>
<dbReference type="InterPro" id="IPR005488">
    <property type="entry name" value="Etherase_MurQ"/>
</dbReference>
<protein>
    <submittedName>
        <fullName evidence="4">N-acetylmuramic acid 6-phosphate etherase</fullName>
    </submittedName>
</protein>
<dbReference type="PANTHER" id="PTHR10088">
    <property type="entry name" value="GLUCOKINASE REGULATORY PROTEIN"/>
    <property type="match status" value="1"/>
</dbReference>
<name>A0ABQ6CKR5_9HYPH</name>
<reference evidence="5" key="1">
    <citation type="journal article" date="2019" name="Int. J. Syst. Evol. Microbiol.">
        <title>The Global Catalogue of Microorganisms (GCM) 10K type strain sequencing project: providing services to taxonomists for standard genome sequencing and annotation.</title>
        <authorList>
            <consortium name="The Broad Institute Genomics Platform"/>
            <consortium name="The Broad Institute Genome Sequencing Center for Infectious Disease"/>
            <person name="Wu L."/>
            <person name="Ma J."/>
        </authorList>
    </citation>
    <scope>NUCLEOTIDE SEQUENCE [LARGE SCALE GENOMIC DNA]</scope>
    <source>
        <strain evidence="5">NBRC 101365</strain>
    </source>
</reference>
<dbReference type="Proteomes" id="UP001156882">
    <property type="component" value="Unassembled WGS sequence"/>
</dbReference>
<gene>
    <name evidence="4" type="primary">murQ</name>
    <name evidence="4" type="ORF">GCM10007874_39450</name>
</gene>
<dbReference type="Pfam" id="PF13580">
    <property type="entry name" value="SIS_2"/>
    <property type="match status" value="1"/>
</dbReference>
<evidence type="ECO:0000256" key="1">
    <source>
        <dbReference type="ARBA" id="ARBA00023239"/>
    </source>
</evidence>
<keyword evidence="5" id="KW-1185">Reference proteome</keyword>
<dbReference type="PROSITE" id="PS51464">
    <property type="entry name" value="SIS"/>
    <property type="match status" value="1"/>
</dbReference>
<dbReference type="CDD" id="cd05007">
    <property type="entry name" value="SIS_Etherase"/>
    <property type="match status" value="1"/>
</dbReference>
<dbReference type="NCBIfam" id="NF003915">
    <property type="entry name" value="PRK05441.1"/>
    <property type="match status" value="1"/>
</dbReference>
<dbReference type="PANTHER" id="PTHR10088:SF4">
    <property type="entry name" value="GLUCOKINASE REGULATORY PROTEIN"/>
    <property type="match status" value="1"/>
</dbReference>
<dbReference type="Gene3D" id="3.40.50.10490">
    <property type="entry name" value="Glucose-6-phosphate isomerase like protein, domain 1"/>
    <property type="match status" value="1"/>
</dbReference>
<organism evidence="4 5">
    <name type="scientific">Labrys miyagiensis</name>
    <dbReference type="NCBI Taxonomy" id="346912"/>
    <lineage>
        <taxon>Bacteria</taxon>
        <taxon>Pseudomonadati</taxon>
        <taxon>Pseudomonadota</taxon>
        <taxon>Alphaproteobacteria</taxon>
        <taxon>Hyphomicrobiales</taxon>
        <taxon>Xanthobacteraceae</taxon>
        <taxon>Labrys</taxon>
    </lineage>
</organism>
<feature type="domain" description="SIS" evidence="3">
    <location>
        <begin position="53"/>
        <end position="216"/>
    </location>
</feature>